<sequence>MKRVIKNSPLFLSLCILVLFAGCRKELGVIPPETTQVMAPGSYGGGLDFYLLNEGNMGSNHASLDYFNHQAGTYALNIYERINPDVTLGLGDVGNDLKIYGGKLYIAVNGSGKVEVLDKYTGVKLCQILVDNCRKLAFWKSKVLITSYKGFVGVVDTSRLLNGAGSVSLDNQIPVGREPEGLAVSGDKVYVANSGGYSPPIYDKTLSVIDLLTEHVQKSIVLGVNLNDVQKDDFGHIIVSARGNYKDISPSFYVIDSATDKLIKQVAIPLGNFTIQGNLMYYFTSPYNQDGTLSGQVNYGRFNLKTLSGVQGSFLAEDVMNLIKIPFALAVDPVDNKILISDAGDNTTPGTLYWIGNNGEVLWKVRTGEIPGHIAFLE</sequence>
<dbReference type="SUPFAM" id="SSF75011">
    <property type="entry name" value="3-carboxy-cis,cis-mucoante lactonizing enzyme"/>
    <property type="match status" value="1"/>
</dbReference>
<proteinExistence type="predicted"/>
<dbReference type="InterPro" id="IPR051200">
    <property type="entry name" value="Host-pathogen_enzymatic-act"/>
</dbReference>
<dbReference type="Pfam" id="PF16819">
    <property type="entry name" value="DUF5074"/>
    <property type="match status" value="1"/>
</dbReference>
<organism evidence="1 2">
    <name type="scientific">Arachidicoccus ginsenosidivorans</name>
    <dbReference type="NCBI Taxonomy" id="496057"/>
    <lineage>
        <taxon>Bacteria</taxon>
        <taxon>Pseudomonadati</taxon>
        <taxon>Bacteroidota</taxon>
        <taxon>Chitinophagia</taxon>
        <taxon>Chitinophagales</taxon>
        <taxon>Chitinophagaceae</taxon>
        <taxon>Arachidicoccus</taxon>
    </lineage>
</organism>
<evidence type="ECO:0000313" key="2">
    <source>
        <dbReference type="Proteomes" id="UP000321291"/>
    </source>
</evidence>
<dbReference type="Gene3D" id="2.130.10.10">
    <property type="entry name" value="YVTN repeat-like/Quinoprotein amine dehydrogenase"/>
    <property type="match status" value="1"/>
</dbReference>
<dbReference type="AlphaFoldDB" id="A0A5B8VQ65"/>
<dbReference type="KEGG" id="agi:FSB73_15260"/>
<gene>
    <name evidence="1" type="ORF">FSB73_15260</name>
</gene>
<dbReference type="RefSeq" id="WP_146784033.1">
    <property type="nucleotide sequence ID" value="NZ_CP042434.1"/>
</dbReference>
<reference evidence="1 2" key="1">
    <citation type="journal article" date="2017" name="Int. J. Syst. Evol. Microbiol.">
        <title>Arachidicoccus ginsenosidivorans sp. nov., with ginsenoside-converting activity isolated from ginseng cultivating soil.</title>
        <authorList>
            <person name="Siddiqi M.Z."/>
            <person name="Aslam Z."/>
            <person name="Im W.T."/>
        </authorList>
    </citation>
    <scope>NUCLEOTIDE SEQUENCE [LARGE SCALE GENOMIC DNA]</scope>
    <source>
        <strain evidence="1 2">Gsoil 809</strain>
    </source>
</reference>
<dbReference type="PANTHER" id="PTHR47197:SF3">
    <property type="entry name" value="DIHYDRO-HEME D1 DEHYDROGENASE"/>
    <property type="match status" value="1"/>
</dbReference>
<dbReference type="OrthoDB" id="792648at2"/>
<keyword evidence="2" id="KW-1185">Reference proteome</keyword>
<accession>A0A5B8VQ65</accession>
<dbReference type="PROSITE" id="PS51257">
    <property type="entry name" value="PROKAR_LIPOPROTEIN"/>
    <property type="match status" value="1"/>
</dbReference>
<dbReference type="Proteomes" id="UP000321291">
    <property type="component" value="Chromosome"/>
</dbReference>
<dbReference type="EMBL" id="CP042434">
    <property type="protein sequence ID" value="QEC72836.1"/>
    <property type="molecule type" value="Genomic_DNA"/>
</dbReference>
<dbReference type="InterPro" id="IPR015943">
    <property type="entry name" value="WD40/YVTN_repeat-like_dom_sf"/>
</dbReference>
<evidence type="ECO:0000313" key="1">
    <source>
        <dbReference type="EMBL" id="QEC72836.1"/>
    </source>
</evidence>
<protein>
    <submittedName>
        <fullName evidence="1">YncE family protein</fullName>
    </submittedName>
</protein>
<dbReference type="PANTHER" id="PTHR47197">
    <property type="entry name" value="PROTEIN NIRF"/>
    <property type="match status" value="1"/>
</dbReference>
<name>A0A5B8VQ65_9BACT</name>
<dbReference type="InterPro" id="IPR031815">
    <property type="entry name" value="DUF5074"/>
</dbReference>